<proteinExistence type="predicted"/>
<feature type="compositionally biased region" description="Acidic residues" evidence="1">
    <location>
        <begin position="133"/>
        <end position="143"/>
    </location>
</feature>
<dbReference type="InterPro" id="IPR049472">
    <property type="entry name" value="MRNIP_N"/>
</dbReference>
<organism evidence="3 4">
    <name type="scientific">Gambusia affinis</name>
    <name type="common">Western mosquitofish</name>
    <name type="synonym">Heterandria affinis</name>
    <dbReference type="NCBI Taxonomy" id="33528"/>
    <lineage>
        <taxon>Eukaryota</taxon>
        <taxon>Metazoa</taxon>
        <taxon>Chordata</taxon>
        <taxon>Craniata</taxon>
        <taxon>Vertebrata</taxon>
        <taxon>Euteleostomi</taxon>
        <taxon>Actinopterygii</taxon>
        <taxon>Neopterygii</taxon>
        <taxon>Teleostei</taxon>
        <taxon>Neoteleostei</taxon>
        <taxon>Acanthomorphata</taxon>
        <taxon>Ovalentaria</taxon>
        <taxon>Atherinomorphae</taxon>
        <taxon>Cyprinodontiformes</taxon>
        <taxon>Poeciliidae</taxon>
        <taxon>Poeciliinae</taxon>
        <taxon>Gambusia</taxon>
    </lineage>
</organism>
<dbReference type="InterPro" id="IPR032739">
    <property type="entry name" value="MRNIP"/>
</dbReference>
<dbReference type="PANTHER" id="PTHR15863">
    <property type="entry name" value="MRN COMPLEX-INTERACTING PROTEIN"/>
    <property type="match status" value="1"/>
</dbReference>
<reference evidence="3 4" key="1">
    <citation type="journal article" date="2018" name="G3 (Bethesda)">
        <title>A High-Quality Reference Genome for the Invasive Mosquitofish Gambusia affinis Using a Chicago Library.</title>
        <authorList>
            <person name="Hoffberg S.L."/>
            <person name="Troendle N.J."/>
            <person name="Glenn T.C."/>
            <person name="Mahmud O."/>
            <person name="Louha S."/>
            <person name="Chalopin D."/>
            <person name="Bennetzen J.L."/>
            <person name="Mauricio R."/>
        </authorList>
    </citation>
    <scope>NUCLEOTIDE SEQUENCE [LARGE SCALE GENOMIC DNA]</scope>
    <source>
        <strain evidence="3">NE01/NJP1002.9</strain>
        <tissue evidence="3">Muscle</tissue>
    </source>
</reference>
<name>A0A315V6A7_GAMAF</name>
<dbReference type="GO" id="GO:0005634">
    <property type="term" value="C:nucleus"/>
    <property type="evidence" value="ECO:0007669"/>
    <property type="project" value="TreeGrafter"/>
</dbReference>
<protein>
    <recommendedName>
        <fullName evidence="2">MRN complex-interacting protein N-terminal domain-containing protein</fullName>
    </recommendedName>
</protein>
<feature type="region of interest" description="Disordered" evidence="1">
    <location>
        <begin position="133"/>
        <end position="177"/>
    </location>
</feature>
<dbReference type="PANTHER" id="PTHR15863:SF2">
    <property type="entry name" value="MRN COMPLEX-INTERACTING PROTEIN"/>
    <property type="match status" value="1"/>
</dbReference>
<dbReference type="Pfam" id="PF15749">
    <property type="entry name" value="MRNIP"/>
    <property type="match status" value="1"/>
</dbReference>
<evidence type="ECO:0000259" key="2">
    <source>
        <dbReference type="Pfam" id="PF15749"/>
    </source>
</evidence>
<feature type="compositionally biased region" description="Basic and acidic residues" evidence="1">
    <location>
        <begin position="161"/>
        <end position="172"/>
    </location>
</feature>
<comment type="caution">
    <text evidence="3">The sequence shown here is derived from an EMBL/GenBank/DDBJ whole genome shotgun (WGS) entry which is preliminary data.</text>
</comment>
<keyword evidence="4" id="KW-1185">Reference proteome</keyword>
<dbReference type="Proteomes" id="UP000250572">
    <property type="component" value="Unassembled WGS sequence"/>
</dbReference>
<dbReference type="STRING" id="33528.ENSGAFP00000024356"/>
<dbReference type="EMBL" id="NHOQ01002284">
    <property type="protein sequence ID" value="PWA18681.1"/>
    <property type="molecule type" value="Genomic_DNA"/>
</dbReference>
<gene>
    <name evidence="3" type="ORF">CCH79_00005492</name>
</gene>
<feature type="region of interest" description="Disordered" evidence="1">
    <location>
        <begin position="208"/>
        <end position="238"/>
    </location>
</feature>
<dbReference type="GO" id="GO:0003682">
    <property type="term" value="F:chromatin binding"/>
    <property type="evidence" value="ECO:0007669"/>
    <property type="project" value="TreeGrafter"/>
</dbReference>
<dbReference type="AlphaFoldDB" id="A0A315V6A7"/>
<accession>A0A315V6A7</accession>
<evidence type="ECO:0000256" key="1">
    <source>
        <dbReference type="SAM" id="MobiDB-lite"/>
    </source>
</evidence>
<dbReference type="GO" id="GO:0007095">
    <property type="term" value="P:mitotic G2 DNA damage checkpoint signaling"/>
    <property type="evidence" value="ECO:0007669"/>
    <property type="project" value="TreeGrafter"/>
</dbReference>
<evidence type="ECO:0000313" key="3">
    <source>
        <dbReference type="EMBL" id="PWA18681.1"/>
    </source>
</evidence>
<feature type="domain" description="MRN complex-interacting protein N-terminal" evidence="2">
    <location>
        <begin position="56"/>
        <end position="150"/>
    </location>
</feature>
<sequence>MAEPNRTSEEHCSGFRLLLPPGGAPPRGSNGIAGDGERAAFQNQSCGPVMVQDFHVVRCFRCQSFQVQQVKKAKKWSCKLCGEKQSLLKEFGCGSGADCRRHVQTLNAMRGAKMEEQEAQAWSLCKYLDAPEEEEEESEEEDLEGRNHLHGNQTISRKRHRPEELGGGRGDEGCPPVQLKRTAVTSSVTSSAPSGSCSRWFLSADSWGAEHPLGGRSQPADTAAAKPRPQLPVSSMFDSGEDFNFEDFLTF</sequence>
<evidence type="ECO:0000313" key="4">
    <source>
        <dbReference type="Proteomes" id="UP000250572"/>
    </source>
</evidence>